<evidence type="ECO:0000313" key="2">
    <source>
        <dbReference type="Proteomes" id="UP000887565"/>
    </source>
</evidence>
<accession>A0A915JLY8</accession>
<dbReference type="WBParaSite" id="nRc.2.0.1.t27011-RA">
    <property type="protein sequence ID" value="nRc.2.0.1.t27011-RA"/>
    <property type="gene ID" value="nRc.2.0.1.g27011"/>
</dbReference>
<dbReference type="Proteomes" id="UP000887565">
    <property type="component" value="Unplaced"/>
</dbReference>
<evidence type="ECO:0000256" key="1">
    <source>
        <dbReference type="SAM" id="MobiDB-lite"/>
    </source>
</evidence>
<keyword evidence="2" id="KW-1185">Reference proteome</keyword>
<reference evidence="3" key="1">
    <citation type="submission" date="2022-11" db="UniProtKB">
        <authorList>
            <consortium name="WormBaseParasite"/>
        </authorList>
    </citation>
    <scope>IDENTIFICATION</scope>
</reference>
<feature type="region of interest" description="Disordered" evidence="1">
    <location>
        <begin position="20"/>
        <end position="45"/>
    </location>
</feature>
<name>A0A915JLY8_ROMCU</name>
<dbReference type="AlphaFoldDB" id="A0A915JLY8"/>
<evidence type="ECO:0000313" key="3">
    <source>
        <dbReference type="WBParaSite" id="nRc.2.0.1.t27011-RA"/>
    </source>
</evidence>
<organism evidence="2 3">
    <name type="scientific">Romanomermis culicivorax</name>
    <name type="common">Nematode worm</name>
    <dbReference type="NCBI Taxonomy" id="13658"/>
    <lineage>
        <taxon>Eukaryota</taxon>
        <taxon>Metazoa</taxon>
        <taxon>Ecdysozoa</taxon>
        <taxon>Nematoda</taxon>
        <taxon>Enoplea</taxon>
        <taxon>Dorylaimia</taxon>
        <taxon>Mermithida</taxon>
        <taxon>Mermithoidea</taxon>
        <taxon>Mermithidae</taxon>
        <taxon>Romanomermis</taxon>
    </lineage>
</organism>
<feature type="compositionally biased region" description="Polar residues" evidence="1">
    <location>
        <begin position="36"/>
        <end position="45"/>
    </location>
</feature>
<proteinExistence type="predicted"/>
<protein>
    <submittedName>
        <fullName evidence="3">Uncharacterized protein</fullName>
    </submittedName>
</protein>
<sequence length="107" mass="11821">MELCICFLCPLHGKSKVERSSVPIDDEPNGKELENESTPATPGQNLQLSSGQIMFVLLKIFKFVQPAVAYKWCCDNFCQSVTNFFIEAGKAASWNGEALFTNLGDIV</sequence>